<evidence type="ECO:0000256" key="1">
    <source>
        <dbReference type="SAM" id="MobiDB-lite"/>
    </source>
</evidence>
<sequence>MLRILIVFWLLSSSASIIHGQPPNIPGSVQGCDGIRPIAASISPGNCANATVEDVSVSAAMHLRPVRVTPHPDSSYGEIEYRHAPSFLDVEPTNQHESSSSKSQDTTVSDDKEERNFHDMDNLQDDYEEHSEESVDEENEEPDPDEEDDDDIETLTVLLLRQQALREEDPEHQEINRQLEVFLPLLLTKVGTSDFDSLSKSINSTTTSGLIHKKRKLKYRLADVEDLPKKKRSFADMPRLSPYTTMREQAALTQAGYVNWITAVRLTPQEFDALLNMNLLEDEYVQAGMQLSLRDLINEPYNFEETRTDFENSLQKKKQRKYSTEEQLYMYLTTMSSAHSTWASFTAAWNCADTTISRVFFSCTSVYHSCAKYRNIMAYSRGAGGVS</sequence>
<evidence type="ECO:0000256" key="2">
    <source>
        <dbReference type="SAM" id="SignalP"/>
    </source>
</evidence>
<evidence type="ECO:0000313" key="3">
    <source>
        <dbReference type="EMBL" id="KAK3253565.1"/>
    </source>
</evidence>
<keyword evidence="2" id="KW-0732">Signal</keyword>
<feature type="compositionally biased region" description="Acidic residues" evidence="1">
    <location>
        <begin position="122"/>
        <end position="150"/>
    </location>
</feature>
<dbReference type="AlphaFoldDB" id="A0AAE0CG80"/>
<dbReference type="PROSITE" id="PS51257">
    <property type="entry name" value="PROKAR_LIPOPROTEIN"/>
    <property type="match status" value="1"/>
</dbReference>
<feature type="compositionally biased region" description="Low complexity" evidence="1">
    <location>
        <begin position="98"/>
        <end position="107"/>
    </location>
</feature>
<feature type="region of interest" description="Disordered" evidence="1">
    <location>
        <begin position="91"/>
        <end position="150"/>
    </location>
</feature>
<name>A0AAE0CG80_9CHLO</name>
<protein>
    <submittedName>
        <fullName evidence="3">Uncharacterized protein</fullName>
    </submittedName>
</protein>
<proteinExistence type="predicted"/>
<evidence type="ECO:0000313" key="4">
    <source>
        <dbReference type="Proteomes" id="UP001190700"/>
    </source>
</evidence>
<reference evidence="3 4" key="1">
    <citation type="journal article" date="2015" name="Genome Biol. Evol.">
        <title>Comparative Genomics of a Bacterivorous Green Alga Reveals Evolutionary Causalities and Consequences of Phago-Mixotrophic Mode of Nutrition.</title>
        <authorList>
            <person name="Burns J.A."/>
            <person name="Paasch A."/>
            <person name="Narechania A."/>
            <person name="Kim E."/>
        </authorList>
    </citation>
    <scope>NUCLEOTIDE SEQUENCE [LARGE SCALE GENOMIC DNA]</scope>
    <source>
        <strain evidence="3 4">PLY_AMNH</strain>
    </source>
</reference>
<gene>
    <name evidence="3" type="ORF">CYMTET_37188</name>
</gene>
<dbReference type="EMBL" id="LGRX02024758">
    <property type="protein sequence ID" value="KAK3253565.1"/>
    <property type="molecule type" value="Genomic_DNA"/>
</dbReference>
<accession>A0AAE0CG80</accession>
<comment type="caution">
    <text evidence="3">The sequence shown here is derived from an EMBL/GenBank/DDBJ whole genome shotgun (WGS) entry which is preliminary data.</text>
</comment>
<organism evidence="3 4">
    <name type="scientific">Cymbomonas tetramitiformis</name>
    <dbReference type="NCBI Taxonomy" id="36881"/>
    <lineage>
        <taxon>Eukaryota</taxon>
        <taxon>Viridiplantae</taxon>
        <taxon>Chlorophyta</taxon>
        <taxon>Pyramimonadophyceae</taxon>
        <taxon>Pyramimonadales</taxon>
        <taxon>Pyramimonadaceae</taxon>
        <taxon>Cymbomonas</taxon>
    </lineage>
</organism>
<feature type="compositionally biased region" description="Basic and acidic residues" evidence="1">
    <location>
        <begin position="109"/>
        <end position="121"/>
    </location>
</feature>
<feature type="signal peptide" evidence="2">
    <location>
        <begin position="1"/>
        <end position="20"/>
    </location>
</feature>
<dbReference type="Proteomes" id="UP001190700">
    <property type="component" value="Unassembled WGS sequence"/>
</dbReference>
<feature type="chain" id="PRO_5042251681" evidence="2">
    <location>
        <begin position="21"/>
        <end position="387"/>
    </location>
</feature>
<keyword evidence="4" id="KW-1185">Reference proteome</keyword>